<name>A0A4D4JE22_9PSEU</name>
<sequence>MDPIAVYYPYIHVRDDTWLKYAALYWPRLGRLRPPGYPVSDSLVARAGRAPRPRTGRIRATLVQRLRRSLRGR</sequence>
<gene>
    <name evidence="1" type="ORF">GTS_42320</name>
</gene>
<protein>
    <submittedName>
        <fullName evidence="1">Uncharacterized protein</fullName>
    </submittedName>
</protein>
<keyword evidence="2" id="KW-1185">Reference proteome</keyword>
<proteinExistence type="predicted"/>
<dbReference type="EMBL" id="BJFL01000026">
    <property type="protein sequence ID" value="GDY32599.1"/>
    <property type="molecule type" value="Genomic_DNA"/>
</dbReference>
<dbReference type="Proteomes" id="UP000298860">
    <property type="component" value="Unassembled WGS sequence"/>
</dbReference>
<accession>A0A4D4JE22</accession>
<evidence type="ECO:0000313" key="2">
    <source>
        <dbReference type="Proteomes" id="UP000298860"/>
    </source>
</evidence>
<dbReference type="AlphaFoldDB" id="A0A4D4JE22"/>
<evidence type="ECO:0000313" key="1">
    <source>
        <dbReference type="EMBL" id="GDY32599.1"/>
    </source>
</evidence>
<organism evidence="1 2">
    <name type="scientific">Gandjariella thermophila</name>
    <dbReference type="NCBI Taxonomy" id="1931992"/>
    <lineage>
        <taxon>Bacteria</taxon>
        <taxon>Bacillati</taxon>
        <taxon>Actinomycetota</taxon>
        <taxon>Actinomycetes</taxon>
        <taxon>Pseudonocardiales</taxon>
        <taxon>Pseudonocardiaceae</taxon>
        <taxon>Gandjariella</taxon>
    </lineage>
</organism>
<reference evidence="2" key="1">
    <citation type="submission" date="2019-04" db="EMBL/GenBank/DDBJ databases">
        <title>Draft genome sequence of Pseudonocardiaceae bacterium SL3-2-4.</title>
        <authorList>
            <person name="Ningsih F."/>
            <person name="Yokota A."/>
            <person name="Sakai Y."/>
            <person name="Nanatani K."/>
            <person name="Yabe S."/>
            <person name="Oetari A."/>
            <person name="Sjamsuridzal W."/>
        </authorList>
    </citation>
    <scope>NUCLEOTIDE SEQUENCE [LARGE SCALE GENOMIC DNA]</scope>
    <source>
        <strain evidence="2">SL3-2-4</strain>
    </source>
</reference>
<comment type="caution">
    <text evidence="1">The sequence shown here is derived from an EMBL/GenBank/DDBJ whole genome shotgun (WGS) entry which is preliminary data.</text>
</comment>